<dbReference type="EMBL" id="METP01000033">
    <property type="protein sequence ID" value="OGC05894.1"/>
    <property type="molecule type" value="Genomic_DNA"/>
</dbReference>
<protein>
    <recommendedName>
        <fullName evidence="3">Carboxypeptidase regulatory-like domain-containing protein</fullName>
    </recommendedName>
</protein>
<evidence type="ECO:0000313" key="1">
    <source>
        <dbReference type="EMBL" id="OGC05894.1"/>
    </source>
</evidence>
<dbReference type="InterPro" id="IPR013784">
    <property type="entry name" value="Carb-bd-like_fold"/>
</dbReference>
<accession>A0A1F4RCH7</accession>
<organism evidence="1 2">
    <name type="scientific">candidate division WOR-1 bacterium RIFCSPLOWO2_02_FULL_46_20</name>
    <dbReference type="NCBI Taxonomy" id="1802567"/>
    <lineage>
        <taxon>Bacteria</taxon>
        <taxon>Bacillati</taxon>
        <taxon>Saganbacteria</taxon>
    </lineage>
</organism>
<dbReference type="SUPFAM" id="SSF49464">
    <property type="entry name" value="Carboxypeptidase regulatory domain-like"/>
    <property type="match status" value="3"/>
</dbReference>
<name>A0A1F4RCH7_UNCSA</name>
<dbReference type="Gene3D" id="2.60.40.1120">
    <property type="entry name" value="Carboxypeptidase-like, regulatory domain"/>
    <property type="match status" value="4"/>
</dbReference>
<comment type="caution">
    <text evidence="1">The sequence shown here is derived from an EMBL/GenBank/DDBJ whole genome shotgun (WGS) entry which is preliminary data.</text>
</comment>
<dbReference type="InterPro" id="IPR008969">
    <property type="entry name" value="CarboxyPept-like_regulatory"/>
</dbReference>
<dbReference type="Pfam" id="PF13620">
    <property type="entry name" value="CarboxypepD_reg"/>
    <property type="match status" value="3"/>
</dbReference>
<proteinExistence type="predicted"/>
<dbReference type="Proteomes" id="UP000176938">
    <property type="component" value="Unassembled WGS sequence"/>
</dbReference>
<evidence type="ECO:0008006" key="3">
    <source>
        <dbReference type="Google" id="ProtNLM"/>
    </source>
</evidence>
<reference evidence="1 2" key="1">
    <citation type="journal article" date="2016" name="Nat. Commun.">
        <title>Thousands of microbial genomes shed light on interconnected biogeochemical processes in an aquifer system.</title>
        <authorList>
            <person name="Anantharaman K."/>
            <person name="Brown C.T."/>
            <person name="Hug L.A."/>
            <person name="Sharon I."/>
            <person name="Castelle C.J."/>
            <person name="Probst A.J."/>
            <person name="Thomas B.C."/>
            <person name="Singh A."/>
            <person name="Wilkins M.J."/>
            <person name="Karaoz U."/>
            <person name="Brodie E.L."/>
            <person name="Williams K.H."/>
            <person name="Hubbard S.S."/>
            <person name="Banfield J.F."/>
        </authorList>
    </citation>
    <scope>NUCLEOTIDE SEQUENCE [LARGE SCALE GENOMIC DNA]</scope>
</reference>
<dbReference type="SUPFAM" id="SSF49452">
    <property type="entry name" value="Starch-binding domain-like"/>
    <property type="match status" value="1"/>
</dbReference>
<evidence type="ECO:0000313" key="2">
    <source>
        <dbReference type="Proteomes" id="UP000176938"/>
    </source>
</evidence>
<dbReference type="AlphaFoldDB" id="A0A1F4RCH7"/>
<gene>
    <name evidence="1" type="ORF">A3H38_06835</name>
</gene>
<sequence length="666" mass="68960">MTIVADTTTTKDFSLTAITIIPGTGTVSGTVSEAGDGPLPGATVSVSNSTGITYATTALIDGRYTVYNLPVSAGGIGYTVFCGANGYYPSSQGVSLSDAAPNAIADFSLEKITILPDTGQVSGKVTKSSDGSAVSGATISVNTGTEILATISLIDGGYTVYNIPYGSYVVYAGALGYESSSSPASLTSGAPNAIVNFALTGISINDNLGKMYGMVTKAAGGALVGATISINTETEIFATTSLIDGSYNLVNITPGNYTAVCGALGYVSDTKLVDLTGTDWVNVNFSLAAIEITPGTGRVFGLVTRASDASAVQGASLTIGALSTTSLFGGEYMIFNITYGNYTVNCVAAGYASANAPANLVNETPVMVNFSLTLGGEPPVPEGTVPLTIARNGPNIELNWNTTAYPAIDIYYLNGDGTGQFSNTTGWTLLAPDITVSPYSDNGQVGTGNDERYYKALVANIDPDVSPVDGDPSYIASAWAVGKINYAFGGGNTFFSVPLRLIGNMDRIMGNQNFGDGAGYVAGSRIYKQTGDRTGFNTTDFLGVGWTNTLGIDPDKGYYYYNTGSEITITLVGNVPLSAIPETMSGGNTLFSVQFPARYAFTVFGAGTAAGDRVLIYNRLALPTPGFDTVNQSQFGVTGVRLSGMVGYYYYRDPLAAPLVWTPSLP</sequence>
<dbReference type="GO" id="GO:0030246">
    <property type="term" value="F:carbohydrate binding"/>
    <property type="evidence" value="ECO:0007669"/>
    <property type="project" value="InterPro"/>
</dbReference>